<dbReference type="GO" id="GO:0016301">
    <property type="term" value="F:kinase activity"/>
    <property type="evidence" value="ECO:0007669"/>
    <property type="project" value="UniProtKB-KW"/>
</dbReference>
<dbReference type="Gene3D" id="3.30.565.10">
    <property type="entry name" value="Histidine kinase-like ATPase, C-terminal domain"/>
    <property type="match status" value="1"/>
</dbReference>
<organism evidence="2 3">
    <name type="scientific">Bacillus tropicus</name>
    <dbReference type="NCBI Taxonomy" id="2026188"/>
    <lineage>
        <taxon>Bacteria</taxon>
        <taxon>Bacillati</taxon>
        <taxon>Bacillota</taxon>
        <taxon>Bacilli</taxon>
        <taxon>Bacillales</taxon>
        <taxon>Bacillaceae</taxon>
        <taxon>Bacillus</taxon>
        <taxon>Bacillus cereus group</taxon>
    </lineage>
</organism>
<dbReference type="InterPro" id="IPR036890">
    <property type="entry name" value="HATPase_C_sf"/>
</dbReference>
<reference evidence="2 3" key="1">
    <citation type="submission" date="2019-06" db="EMBL/GenBank/DDBJ databases">
        <title>Biocontrol Bacillus strains from Vietnam.</title>
        <authorList>
            <person name="Borriss R."/>
            <person name="Lasch P."/>
            <person name="Thanh Tam L.T."/>
            <person name="Luong P.T."/>
            <person name="Phuong Thao L.T."/>
            <person name="Kim Chung L.T."/>
        </authorList>
    </citation>
    <scope>NUCLEOTIDE SEQUENCE [LARGE SCALE GENOMIC DNA]</scope>
    <source>
        <strain evidence="2 3">SN1</strain>
    </source>
</reference>
<gene>
    <name evidence="2" type="ORF">FHY71_20415</name>
</gene>
<dbReference type="Pfam" id="PF02518">
    <property type="entry name" value="HATPase_c"/>
    <property type="match status" value="1"/>
</dbReference>
<evidence type="ECO:0000313" key="3">
    <source>
        <dbReference type="Proteomes" id="UP000312495"/>
    </source>
</evidence>
<proteinExistence type="predicted"/>
<keyword evidence="2" id="KW-0418">Kinase</keyword>
<comment type="caution">
    <text evidence="2">The sequence shown here is derived from an EMBL/GenBank/DDBJ whole genome shotgun (WGS) entry which is preliminary data.</text>
</comment>
<sequence>MENEKLDKIGKDFYTTKENGTGFGLAITYEIIEGYQGSIAIQSSVEIGTGVEIFYRQHSVLEENIFQKSVLVV</sequence>
<evidence type="ECO:0000259" key="1">
    <source>
        <dbReference type="Pfam" id="PF02518"/>
    </source>
</evidence>
<dbReference type="AlphaFoldDB" id="A0A5C5A290"/>
<accession>A0A5C5A290</accession>
<feature type="domain" description="Histidine kinase/HSP90-like ATPase" evidence="1">
    <location>
        <begin position="1"/>
        <end position="54"/>
    </location>
</feature>
<name>A0A5C5A290_9BACI</name>
<dbReference type="EMBL" id="VEPV01000008">
    <property type="protein sequence ID" value="TNP12804.1"/>
    <property type="molecule type" value="Genomic_DNA"/>
</dbReference>
<dbReference type="Proteomes" id="UP000312495">
    <property type="component" value="Unassembled WGS sequence"/>
</dbReference>
<dbReference type="InterPro" id="IPR003594">
    <property type="entry name" value="HATPase_dom"/>
</dbReference>
<dbReference type="SUPFAM" id="SSF55874">
    <property type="entry name" value="ATPase domain of HSP90 chaperone/DNA topoisomerase II/histidine kinase"/>
    <property type="match status" value="1"/>
</dbReference>
<evidence type="ECO:0000313" key="2">
    <source>
        <dbReference type="EMBL" id="TNP12804.1"/>
    </source>
</evidence>
<protein>
    <submittedName>
        <fullName evidence="2">Sensor histidine kinase</fullName>
    </submittedName>
</protein>
<keyword evidence="2" id="KW-0808">Transferase</keyword>